<keyword evidence="8" id="KW-0472">Membrane</keyword>
<sequence>PERNIILVKTHRTGTSTLANILYRAGDLNNLQFALPKRKTYEFYWPLRFNPSFVDKQYLNASRPNLLINAKYEQSAMSMMIGKVRFFLPKVEVAHFIAILREPTTHFESAFYSYRLDALLGLENATNPLQAFLTSPHEHVEKYLKGTKRVDPSLNAAVNGQFFDLGLMHKYFSDDHVINSTMAELSKALDLVLISEYFDESLVLLTRLLCWELDDVVYFRLRNRANDYRELDITAEMQKRILAWNKADVALYQHFNKTLWERIGKQDGSFHDDVLKLKEKVRQLEEECVE</sequence>
<dbReference type="AlphaFoldDB" id="A7SJ01"/>
<dbReference type="GO" id="GO:0008146">
    <property type="term" value="F:sulfotransferase activity"/>
    <property type="evidence" value="ECO:0000318"/>
    <property type="project" value="GO_Central"/>
</dbReference>
<comment type="subcellular location">
    <subcellularLocation>
        <location evidence="1">Golgi apparatus membrane</location>
        <topology evidence="1">Single-pass type II membrane protein</topology>
    </subcellularLocation>
</comment>
<dbReference type="Gene3D" id="3.40.50.300">
    <property type="entry name" value="P-loop containing nucleotide triphosphate hydrolases"/>
    <property type="match status" value="1"/>
</dbReference>
<feature type="non-terminal residue" evidence="10">
    <location>
        <position position="290"/>
    </location>
</feature>
<dbReference type="GO" id="GO:0009247">
    <property type="term" value="P:glycolipid biosynthetic process"/>
    <property type="evidence" value="ECO:0007669"/>
    <property type="project" value="InterPro"/>
</dbReference>
<accession>A7SJ01</accession>
<dbReference type="InParanoid" id="A7SJ01"/>
<keyword evidence="11" id="KW-1185">Reference proteome</keyword>
<evidence type="ECO:0000256" key="7">
    <source>
        <dbReference type="ARBA" id="ARBA00023034"/>
    </source>
</evidence>
<evidence type="ECO:0000256" key="4">
    <source>
        <dbReference type="ARBA" id="ARBA00022692"/>
    </source>
</evidence>
<dbReference type="PANTHER" id="PTHR14647">
    <property type="entry name" value="GALACTOSE-3-O-SULFOTRANSFERASE"/>
    <property type="match status" value="1"/>
</dbReference>
<dbReference type="SUPFAM" id="SSF52540">
    <property type="entry name" value="P-loop containing nucleoside triphosphate hydrolases"/>
    <property type="match status" value="1"/>
</dbReference>
<dbReference type="OMA" id="WEESLIA"/>
<feature type="non-terminal residue" evidence="10">
    <location>
        <position position="1"/>
    </location>
</feature>
<evidence type="ECO:0000256" key="8">
    <source>
        <dbReference type="ARBA" id="ARBA00023136"/>
    </source>
</evidence>
<dbReference type="eggNOG" id="ENOG502QTXT">
    <property type="taxonomic scope" value="Eukaryota"/>
</dbReference>
<keyword evidence="5" id="KW-0735">Signal-anchor</keyword>
<reference evidence="10 11" key="1">
    <citation type="journal article" date="2007" name="Science">
        <title>Sea anemone genome reveals ancestral eumetazoan gene repertoire and genomic organization.</title>
        <authorList>
            <person name="Putnam N.H."/>
            <person name="Srivastava M."/>
            <person name="Hellsten U."/>
            <person name="Dirks B."/>
            <person name="Chapman J."/>
            <person name="Salamov A."/>
            <person name="Terry A."/>
            <person name="Shapiro H."/>
            <person name="Lindquist E."/>
            <person name="Kapitonov V.V."/>
            <person name="Jurka J."/>
            <person name="Genikhovich G."/>
            <person name="Grigoriev I.V."/>
            <person name="Lucas S.M."/>
            <person name="Steele R.E."/>
            <person name="Finnerty J.R."/>
            <person name="Technau U."/>
            <person name="Martindale M.Q."/>
            <person name="Rokhsar D.S."/>
        </authorList>
    </citation>
    <scope>NUCLEOTIDE SEQUENCE [LARGE SCALE GENOMIC DNA]</scope>
    <source>
        <strain evidence="11">CH2 X CH6</strain>
    </source>
</reference>
<dbReference type="Proteomes" id="UP000001593">
    <property type="component" value="Unassembled WGS sequence"/>
</dbReference>
<dbReference type="InterPro" id="IPR027417">
    <property type="entry name" value="P-loop_NTPase"/>
</dbReference>
<evidence type="ECO:0000256" key="3">
    <source>
        <dbReference type="ARBA" id="ARBA00022679"/>
    </source>
</evidence>
<comment type="similarity">
    <text evidence="2">Belongs to the galactose-3-O-sulfotransferase family.</text>
</comment>
<evidence type="ECO:0000313" key="11">
    <source>
        <dbReference type="Proteomes" id="UP000001593"/>
    </source>
</evidence>
<keyword evidence="3" id="KW-0808">Transferase</keyword>
<keyword evidence="6" id="KW-1133">Transmembrane helix</keyword>
<gene>
    <name evidence="10" type="ORF">NEMVEDRAFT_v1g51995</name>
</gene>
<protein>
    <submittedName>
        <fullName evidence="10">Uncharacterized protein</fullName>
    </submittedName>
</protein>
<keyword evidence="4" id="KW-0812">Transmembrane</keyword>
<keyword evidence="9" id="KW-0325">Glycoprotein</keyword>
<dbReference type="PhylomeDB" id="A7SJ01"/>
<name>A7SJ01_NEMVE</name>
<proteinExistence type="inferred from homology"/>
<dbReference type="GO" id="GO:0000139">
    <property type="term" value="C:Golgi membrane"/>
    <property type="evidence" value="ECO:0007669"/>
    <property type="project" value="UniProtKB-SubCell"/>
</dbReference>
<evidence type="ECO:0000313" key="10">
    <source>
        <dbReference type="EMBL" id="EDO36311.1"/>
    </source>
</evidence>
<dbReference type="PANTHER" id="PTHR14647:SF85">
    <property type="entry name" value="GALACTOSYLCERAMIDE SULFOTRANSFERASE-LIKE"/>
    <property type="match status" value="1"/>
</dbReference>
<evidence type="ECO:0000256" key="5">
    <source>
        <dbReference type="ARBA" id="ARBA00022968"/>
    </source>
</evidence>
<evidence type="ECO:0000256" key="2">
    <source>
        <dbReference type="ARBA" id="ARBA00008124"/>
    </source>
</evidence>
<evidence type="ECO:0000256" key="6">
    <source>
        <dbReference type="ARBA" id="ARBA00022989"/>
    </source>
</evidence>
<evidence type="ECO:0000256" key="1">
    <source>
        <dbReference type="ARBA" id="ARBA00004323"/>
    </source>
</evidence>
<dbReference type="Pfam" id="PF06990">
    <property type="entry name" value="Gal-3-0_sulfotr"/>
    <property type="match status" value="1"/>
</dbReference>
<dbReference type="EMBL" id="DS469673">
    <property type="protein sequence ID" value="EDO36311.1"/>
    <property type="molecule type" value="Genomic_DNA"/>
</dbReference>
<dbReference type="InterPro" id="IPR009729">
    <property type="entry name" value="Gal-3-0_sulfotransfrase"/>
</dbReference>
<organism evidence="10 11">
    <name type="scientific">Nematostella vectensis</name>
    <name type="common">Starlet sea anemone</name>
    <dbReference type="NCBI Taxonomy" id="45351"/>
    <lineage>
        <taxon>Eukaryota</taxon>
        <taxon>Metazoa</taxon>
        <taxon>Cnidaria</taxon>
        <taxon>Anthozoa</taxon>
        <taxon>Hexacorallia</taxon>
        <taxon>Actiniaria</taxon>
        <taxon>Edwardsiidae</taxon>
        <taxon>Nematostella</taxon>
    </lineage>
</organism>
<keyword evidence="7" id="KW-0333">Golgi apparatus</keyword>
<evidence type="ECO:0000256" key="9">
    <source>
        <dbReference type="ARBA" id="ARBA00023180"/>
    </source>
</evidence>
<dbReference type="GO" id="GO:0001733">
    <property type="term" value="F:galactosylceramide sulfotransferase activity"/>
    <property type="evidence" value="ECO:0007669"/>
    <property type="project" value="InterPro"/>
</dbReference>
<dbReference type="HOGENOM" id="CLU_040616_0_1_1"/>